<evidence type="ECO:0000313" key="6">
    <source>
        <dbReference type="Proteomes" id="UP001180481"/>
    </source>
</evidence>
<feature type="domain" description="Phospholipid/glycerol acyltransferase" evidence="4">
    <location>
        <begin position="30"/>
        <end position="142"/>
    </location>
</feature>
<evidence type="ECO:0000313" key="5">
    <source>
        <dbReference type="EMBL" id="WMW78727.1"/>
    </source>
</evidence>
<evidence type="ECO:0000256" key="3">
    <source>
        <dbReference type="ARBA" id="ARBA00023315"/>
    </source>
</evidence>
<comment type="pathway">
    <text evidence="1">Lipid metabolism.</text>
</comment>
<evidence type="ECO:0000256" key="1">
    <source>
        <dbReference type="ARBA" id="ARBA00005189"/>
    </source>
</evidence>
<dbReference type="GO" id="GO:0016746">
    <property type="term" value="F:acyltransferase activity"/>
    <property type="evidence" value="ECO:0007669"/>
    <property type="project" value="UniProtKB-KW"/>
</dbReference>
<dbReference type="RefSeq" id="WP_309533019.1">
    <property type="nucleotide sequence ID" value="NZ_CP133721.1"/>
</dbReference>
<dbReference type="InterPro" id="IPR002123">
    <property type="entry name" value="Plipid/glycerol_acylTrfase"/>
</dbReference>
<protein>
    <submittedName>
        <fullName evidence="5">1-acyl-sn-glycerol-3-phosphate acyltransferase</fullName>
    </submittedName>
</protein>
<keyword evidence="2" id="KW-0808">Transferase</keyword>
<evidence type="ECO:0000259" key="4">
    <source>
        <dbReference type="SMART" id="SM00563"/>
    </source>
</evidence>
<name>A0ABY9RBU5_9FLAO</name>
<evidence type="ECO:0000256" key="2">
    <source>
        <dbReference type="ARBA" id="ARBA00022679"/>
    </source>
</evidence>
<dbReference type="Proteomes" id="UP001180481">
    <property type="component" value="Chromosome"/>
</dbReference>
<accession>A0ABY9RBU5</accession>
<dbReference type="EMBL" id="CP133721">
    <property type="protein sequence ID" value="WMW78727.1"/>
    <property type="molecule type" value="Genomic_DNA"/>
</dbReference>
<keyword evidence="3 5" id="KW-0012">Acyltransferase</keyword>
<dbReference type="SUPFAM" id="SSF69593">
    <property type="entry name" value="Glycerol-3-phosphate (1)-acyltransferase"/>
    <property type="match status" value="1"/>
</dbReference>
<gene>
    <name evidence="5" type="ORF">RF683_04605</name>
</gene>
<dbReference type="Pfam" id="PF01553">
    <property type="entry name" value="Acyltransferase"/>
    <property type="match status" value="1"/>
</dbReference>
<dbReference type="PANTHER" id="PTHR10434:SF9">
    <property type="entry name" value="PHOSPHOLIPID_GLYCEROL ACYLTRANSFERASE DOMAIN-CONTAINING PROTEIN"/>
    <property type="match status" value="1"/>
</dbReference>
<keyword evidence="6" id="KW-1185">Reference proteome</keyword>
<reference evidence="5" key="1">
    <citation type="submission" date="2023-09" db="EMBL/GenBank/DDBJ databases">
        <title>Flavobacterium sp. 20NA77.7 isolated from freshwater.</title>
        <authorList>
            <person name="Le V."/>
            <person name="Ko S.-R."/>
            <person name="Ahn C.-Y."/>
            <person name="Oh H.-M."/>
        </authorList>
    </citation>
    <scope>NUCLEOTIDE SEQUENCE</scope>
    <source>
        <strain evidence="5">20NA77.7</strain>
    </source>
</reference>
<organism evidence="5 6">
    <name type="scientific">Flavobacterium nakdongensis</name>
    <dbReference type="NCBI Taxonomy" id="3073563"/>
    <lineage>
        <taxon>Bacteria</taxon>
        <taxon>Pseudomonadati</taxon>
        <taxon>Bacteroidota</taxon>
        <taxon>Flavobacteriia</taxon>
        <taxon>Flavobacteriales</taxon>
        <taxon>Flavobacteriaceae</taxon>
        <taxon>Flavobacterium</taxon>
    </lineage>
</organism>
<dbReference type="PANTHER" id="PTHR10434">
    <property type="entry name" value="1-ACYL-SN-GLYCEROL-3-PHOSPHATE ACYLTRANSFERASE"/>
    <property type="match status" value="1"/>
</dbReference>
<dbReference type="SMART" id="SM00563">
    <property type="entry name" value="PlsC"/>
    <property type="match status" value="1"/>
</dbReference>
<proteinExistence type="predicted"/>
<sequence>MKQKIYQFIFFKLMGWKQEGSFDKTLKKCVFIVVPHTSWYDFIIGVFTRGVLGIEINWVGKKELFVWPFKYYFSWMGGAPLNRQKNENKVDSIAKIFKTKNTFRLAIAPEGTRKKVTQWRSGFYYIALQAQVPIVPVAFDWGTKTIKVFQPFHPSGNFNEDIKILEKLYSGTVGKKKEYSFIPN</sequence>